<protein>
    <submittedName>
        <fullName evidence="9">Nucleoside ABC transporter, periplasmic nucleoside-binding protein</fullName>
    </submittedName>
</protein>
<feature type="domain" description="ABC transporter substrate-binding protein PnrA-like" evidence="8">
    <location>
        <begin position="55"/>
        <end position="355"/>
    </location>
</feature>
<dbReference type="InterPro" id="IPR006311">
    <property type="entry name" value="TAT_signal"/>
</dbReference>
<comment type="similarity">
    <text evidence="2">Belongs to the BMP lipoprotein family.</text>
</comment>
<evidence type="ECO:0000313" key="10">
    <source>
        <dbReference type="Proteomes" id="UP000195787"/>
    </source>
</evidence>
<evidence type="ECO:0000256" key="6">
    <source>
        <dbReference type="ARBA" id="ARBA00023288"/>
    </source>
</evidence>
<evidence type="ECO:0000256" key="1">
    <source>
        <dbReference type="ARBA" id="ARBA00004193"/>
    </source>
</evidence>
<feature type="chain" id="PRO_5039164525" evidence="7">
    <location>
        <begin position="29"/>
        <end position="374"/>
    </location>
</feature>
<sequence length="374" mass="39038">MIKLSNKKAARRAMLGGASAIAIASLLAACGTAPEEAPEGDGGNTDAAGGDNLACMVSDSGGFDDKSFNELSYDGLLSGSDANGIEYKTAESENDTVYQSNIESLVAQNCTVIFSVGFLLKDATEAAAAANPDVNFAIIDDNQIDAENVRPLIYDAAQPAFMAGYTAASYSESGKVATWGGMNIPTVTVFMDGFVAGVEYYNEQNEDDVEVLGWDLEAQDGSFTGGFEANTQAKSMAETFISQGADVLMPVGGPIFQPAAEAVIDAHDNGNEHIAMIGVDTDLSQSAPQYADLFLTSVMKGLATSVEDAITDTVNGEFDNTPFVGTLENEGVSLAPFNDFEAELPEDLMAELDEIKQGIIDGSIEVGSPSSPAI</sequence>
<accession>A0A1R4FD01</accession>
<dbReference type="PANTHER" id="PTHR34296:SF2">
    <property type="entry name" value="ABC TRANSPORTER GUANOSINE-BINDING PROTEIN NUPN"/>
    <property type="match status" value="1"/>
</dbReference>
<organism evidence="9 10">
    <name type="scientific">Agrococcus casei LMG 22410</name>
    <dbReference type="NCBI Taxonomy" id="1255656"/>
    <lineage>
        <taxon>Bacteria</taxon>
        <taxon>Bacillati</taxon>
        <taxon>Actinomycetota</taxon>
        <taxon>Actinomycetes</taxon>
        <taxon>Micrococcales</taxon>
        <taxon>Microbacteriaceae</taxon>
        <taxon>Agrococcus</taxon>
    </lineage>
</organism>
<dbReference type="PROSITE" id="PS51318">
    <property type="entry name" value="TAT"/>
    <property type="match status" value="1"/>
</dbReference>
<keyword evidence="4 7" id="KW-0732">Signal</keyword>
<evidence type="ECO:0000256" key="5">
    <source>
        <dbReference type="ARBA" id="ARBA00023136"/>
    </source>
</evidence>
<evidence type="ECO:0000256" key="7">
    <source>
        <dbReference type="SAM" id="SignalP"/>
    </source>
</evidence>
<dbReference type="InterPro" id="IPR050957">
    <property type="entry name" value="BMP_lipoprotein"/>
</dbReference>
<feature type="signal peptide" evidence="7">
    <location>
        <begin position="1"/>
        <end position="28"/>
    </location>
</feature>
<evidence type="ECO:0000313" key="9">
    <source>
        <dbReference type="EMBL" id="SJM53815.1"/>
    </source>
</evidence>
<dbReference type="EMBL" id="FUHU01000020">
    <property type="protein sequence ID" value="SJM53815.1"/>
    <property type="molecule type" value="Genomic_DNA"/>
</dbReference>
<evidence type="ECO:0000256" key="4">
    <source>
        <dbReference type="ARBA" id="ARBA00022729"/>
    </source>
</evidence>
<dbReference type="GO" id="GO:0005886">
    <property type="term" value="C:plasma membrane"/>
    <property type="evidence" value="ECO:0007669"/>
    <property type="project" value="UniProtKB-SubCell"/>
</dbReference>
<evidence type="ECO:0000256" key="2">
    <source>
        <dbReference type="ARBA" id="ARBA00008610"/>
    </source>
</evidence>
<keyword evidence="3" id="KW-1003">Cell membrane</keyword>
<dbReference type="SUPFAM" id="SSF53822">
    <property type="entry name" value="Periplasmic binding protein-like I"/>
    <property type="match status" value="1"/>
</dbReference>
<dbReference type="CDD" id="cd06354">
    <property type="entry name" value="PBP1_PrnA-like"/>
    <property type="match status" value="1"/>
</dbReference>
<dbReference type="InterPro" id="IPR003760">
    <property type="entry name" value="PnrA-like"/>
</dbReference>
<dbReference type="InterPro" id="IPR028082">
    <property type="entry name" value="Peripla_BP_I"/>
</dbReference>
<dbReference type="PROSITE" id="PS51257">
    <property type="entry name" value="PROKAR_LIPOPROTEIN"/>
    <property type="match status" value="1"/>
</dbReference>
<keyword evidence="6" id="KW-0449">Lipoprotein</keyword>
<reference evidence="9 10" key="1">
    <citation type="submission" date="2017-02" db="EMBL/GenBank/DDBJ databases">
        <authorList>
            <person name="Peterson S.W."/>
        </authorList>
    </citation>
    <scope>NUCLEOTIDE SEQUENCE [LARGE SCALE GENOMIC DNA]</scope>
    <source>
        <strain evidence="9 10">LMG 22410</strain>
    </source>
</reference>
<dbReference type="Gene3D" id="3.40.50.2300">
    <property type="match status" value="2"/>
</dbReference>
<dbReference type="PANTHER" id="PTHR34296">
    <property type="entry name" value="TRANSCRIPTIONAL ACTIVATOR PROTEIN MED"/>
    <property type="match status" value="1"/>
</dbReference>
<dbReference type="Pfam" id="PF02608">
    <property type="entry name" value="Bmp"/>
    <property type="match status" value="1"/>
</dbReference>
<dbReference type="Proteomes" id="UP000195787">
    <property type="component" value="Unassembled WGS sequence"/>
</dbReference>
<keyword evidence="5" id="KW-0472">Membrane</keyword>
<dbReference type="AlphaFoldDB" id="A0A1R4FD01"/>
<name>A0A1R4FD01_9MICO</name>
<proteinExistence type="inferred from homology"/>
<keyword evidence="10" id="KW-1185">Reference proteome</keyword>
<gene>
    <name evidence="9" type="ORF">CZ674_03950</name>
</gene>
<comment type="subcellular location">
    <subcellularLocation>
        <location evidence="1">Cell membrane</location>
        <topology evidence="1">Lipid-anchor</topology>
    </subcellularLocation>
</comment>
<evidence type="ECO:0000259" key="8">
    <source>
        <dbReference type="Pfam" id="PF02608"/>
    </source>
</evidence>
<evidence type="ECO:0000256" key="3">
    <source>
        <dbReference type="ARBA" id="ARBA00022475"/>
    </source>
</evidence>